<reference evidence="1" key="1">
    <citation type="submission" date="2010-04" db="EMBL/GenBank/DDBJ databases">
        <authorList>
            <person name="Reid K.E."/>
            <person name="Liao N."/>
            <person name="Chan S."/>
            <person name="Docking R."/>
            <person name="Taylor G."/>
            <person name="Moore R."/>
            <person name="Mayo M."/>
            <person name="Munro S."/>
            <person name="King J."/>
            <person name="Yanchuk A."/>
            <person name="Holt R."/>
            <person name="Jones S."/>
            <person name="Marra M."/>
            <person name="Ritland C.E."/>
            <person name="Ritland K."/>
            <person name="Bohlmann J."/>
        </authorList>
    </citation>
    <scope>NUCLEOTIDE SEQUENCE</scope>
    <source>
        <tissue evidence="1">Bud</tissue>
    </source>
</reference>
<evidence type="ECO:0000313" key="1">
    <source>
        <dbReference type="EMBL" id="ADE76696.1"/>
    </source>
</evidence>
<protein>
    <submittedName>
        <fullName evidence="1">Uncharacterized protein</fullName>
    </submittedName>
</protein>
<proteinExistence type="evidence at transcript level"/>
<accession>D5AAX7</accession>
<sequence length="60" mass="6835">MWNLHLVAAEDGYLERILSRLGLPHLLLPCISGSAVLRRAQQKQLCLLFTVYVRMSVEIV</sequence>
<organism evidence="1">
    <name type="scientific">Picea sitchensis</name>
    <name type="common">Sitka spruce</name>
    <name type="synonym">Pinus sitchensis</name>
    <dbReference type="NCBI Taxonomy" id="3332"/>
    <lineage>
        <taxon>Eukaryota</taxon>
        <taxon>Viridiplantae</taxon>
        <taxon>Streptophyta</taxon>
        <taxon>Embryophyta</taxon>
        <taxon>Tracheophyta</taxon>
        <taxon>Spermatophyta</taxon>
        <taxon>Pinopsida</taxon>
        <taxon>Pinidae</taxon>
        <taxon>Conifers I</taxon>
        <taxon>Pinales</taxon>
        <taxon>Pinaceae</taxon>
        <taxon>Picea</taxon>
    </lineage>
</organism>
<dbReference type="EMBL" id="BT123374">
    <property type="protein sequence ID" value="ADE76696.1"/>
    <property type="molecule type" value="mRNA"/>
</dbReference>
<name>D5AAX7_PICSI</name>
<dbReference type="AlphaFoldDB" id="D5AAX7"/>